<dbReference type="Proteomes" id="UP000030701">
    <property type="component" value="Unassembled WGS sequence"/>
</dbReference>
<protein>
    <recommendedName>
        <fullName evidence="2">NmrA-like domain-containing protein</fullName>
    </recommendedName>
</protein>
<sequence>MELTKKPTPKSILIFGAAGHIGQPLAEYLTREAPDIPIFACRQKHRKAENTAEQVSRGPGSRG</sequence>
<gene>
    <name evidence="1" type="ORF">FOTG_07713</name>
</gene>
<proteinExistence type="predicted"/>
<dbReference type="OrthoDB" id="419598at2759"/>
<evidence type="ECO:0000313" key="1">
    <source>
        <dbReference type="EMBL" id="EXM26054.1"/>
    </source>
</evidence>
<evidence type="ECO:0008006" key="2">
    <source>
        <dbReference type="Google" id="ProtNLM"/>
    </source>
</evidence>
<dbReference type="HOGENOM" id="CLU_3014211_0_0_1"/>
<dbReference type="EMBL" id="JH657932">
    <property type="protein sequence ID" value="EXM26054.1"/>
    <property type="molecule type" value="Genomic_DNA"/>
</dbReference>
<dbReference type="InterPro" id="IPR036291">
    <property type="entry name" value="NAD(P)-bd_dom_sf"/>
</dbReference>
<reference evidence="1" key="2">
    <citation type="submission" date="2012-05" db="EMBL/GenBank/DDBJ databases">
        <title>The Genome Annotation of Fusarium oxysporum Cotton.</title>
        <authorList>
            <consortium name="The Broad Institute Genomics Platform"/>
            <person name="Ma L.-J."/>
            <person name="Corby-Kistler H."/>
            <person name="Broz K."/>
            <person name="Gale L.R."/>
            <person name="Jonkers W."/>
            <person name="O'Donnell K."/>
            <person name="Ploetz R."/>
            <person name="Steinberg C."/>
            <person name="Schwartz D.C."/>
            <person name="VanEtten H."/>
            <person name="Zhou S."/>
            <person name="Young S.K."/>
            <person name="Zeng Q."/>
            <person name="Gargeya S."/>
            <person name="Fitzgerald M."/>
            <person name="Abouelleil A."/>
            <person name="Alvarado L."/>
            <person name="Chapman S.B."/>
            <person name="Gainer-Dewar J."/>
            <person name="Goldberg J."/>
            <person name="Griggs A."/>
            <person name="Gujja S."/>
            <person name="Hansen M."/>
            <person name="Howarth C."/>
            <person name="Imamovic A."/>
            <person name="Ireland A."/>
            <person name="Larimer J."/>
            <person name="McCowan C."/>
            <person name="Murphy C."/>
            <person name="Pearson M."/>
            <person name="Poon T.W."/>
            <person name="Priest M."/>
            <person name="Roberts A."/>
            <person name="Saif S."/>
            <person name="Shea T."/>
            <person name="Sykes S."/>
            <person name="Wortman J."/>
            <person name="Nusbaum C."/>
            <person name="Birren B."/>
        </authorList>
    </citation>
    <scope>NUCLEOTIDE SEQUENCE</scope>
    <source>
        <strain evidence="1">25433</strain>
    </source>
</reference>
<name>X0LJB5_FUSOX</name>
<dbReference type="Gene3D" id="3.40.50.720">
    <property type="entry name" value="NAD(P)-binding Rossmann-like Domain"/>
    <property type="match status" value="1"/>
</dbReference>
<dbReference type="AlphaFoldDB" id="X0LJB5"/>
<dbReference type="SUPFAM" id="SSF51735">
    <property type="entry name" value="NAD(P)-binding Rossmann-fold domains"/>
    <property type="match status" value="1"/>
</dbReference>
<accession>X0LJB5</accession>
<reference evidence="1" key="1">
    <citation type="submission" date="2011-11" db="EMBL/GenBank/DDBJ databases">
        <title>The Genome Sequence of Fusarium oxysporum Cotton.</title>
        <authorList>
            <consortium name="The Broad Institute Genome Sequencing Platform"/>
            <person name="Ma L.-J."/>
            <person name="Gale L.R."/>
            <person name="Schwartz D.C."/>
            <person name="Zhou S."/>
            <person name="Corby-Kistler H."/>
            <person name="Young S.K."/>
            <person name="Zeng Q."/>
            <person name="Gargeya S."/>
            <person name="Fitzgerald M."/>
            <person name="Haas B."/>
            <person name="Abouelleil A."/>
            <person name="Alvarado L."/>
            <person name="Arachchi H.M."/>
            <person name="Berlin A."/>
            <person name="Brown A."/>
            <person name="Chapman S.B."/>
            <person name="Chen Z."/>
            <person name="Dunbar C."/>
            <person name="Freedman E."/>
            <person name="Gearin G."/>
            <person name="Goldberg J."/>
            <person name="Griggs A."/>
            <person name="Gujja S."/>
            <person name="Heiman D."/>
            <person name="Howarth C."/>
            <person name="Larson L."/>
            <person name="Lui A."/>
            <person name="MacDonald P.J.P."/>
            <person name="Montmayeur A."/>
            <person name="Murphy C."/>
            <person name="Neiman D."/>
            <person name="Pearson M."/>
            <person name="Priest M."/>
            <person name="Roberts A."/>
            <person name="Saif S."/>
            <person name="Shea T."/>
            <person name="Shenoy N."/>
            <person name="Sisk P."/>
            <person name="Stolte C."/>
            <person name="Sykes S."/>
            <person name="Wortman J."/>
            <person name="Nusbaum C."/>
            <person name="Birren B."/>
        </authorList>
    </citation>
    <scope>NUCLEOTIDE SEQUENCE [LARGE SCALE GENOMIC DNA]</scope>
    <source>
        <strain evidence="1">25433</strain>
    </source>
</reference>
<organism evidence="1">
    <name type="scientific">Fusarium oxysporum f. sp. vasinfectum 25433</name>
    <dbReference type="NCBI Taxonomy" id="1089449"/>
    <lineage>
        <taxon>Eukaryota</taxon>
        <taxon>Fungi</taxon>
        <taxon>Dikarya</taxon>
        <taxon>Ascomycota</taxon>
        <taxon>Pezizomycotina</taxon>
        <taxon>Sordariomycetes</taxon>
        <taxon>Hypocreomycetidae</taxon>
        <taxon>Hypocreales</taxon>
        <taxon>Nectriaceae</taxon>
        <taxon>Fusarium</taxon>
        <taxon>Fusarium oxysporum species complex</taxon>
    </lineage>
</organism>